<reference evidence="6 7" key="1">
    <citation type="submission" date="2016-05" db="EMBL/GenBank/DDBJ databases">
        <title>Comparative genomics of biotechnologically important yeasts.</title>
        <authorList>
            <consortium name="DOE Joint Genome Institute"/>
            <person name="Riley R."/>
            <person name="Haridas S."/>
            <person name="Wolfe K.H."/>
            <person name="Lopes M.R."/>
            <person name="Hittinger C.T."/>
            <person name="Goker M."/>
            <person name="Salamov A."/>
            <person name="Wisecaver J."/>
            <person name="Long T.M."/>
            <person name="Aerts A.L."/>
            <person name="Barry K."/>
            <person name="Choi C."/>
            <person name="Clum A."/>
            <person name="Coughlan A.Y."/>
            <person name="Deshpande S."/>
            <person name="Douglass A.P."/>
            <person name="Hanson S.J."/>
            <person name="Klenk H.-P."/>
            <person name="LaButti K."/>
            <person name="Lapidus A."/>
            <person name="Lindquist E."/>
            <person name="Lipzen A."/>
            <person name="Meier-kolthoff J.P."/>
            <person name="Ohm R.A."/>
            <person name="Otillar R.P."/>
            <person name="Pangilinan J."/>
            <person name="Peng Y."/>
            <person name="Rokas A."/>
            <person name="Rosa C.A."/>
            <person name="Scheuner C."/>
            <person name="Sibirny A.A."/>
            <person name="Slot J.C."/>
            <person name="Stielow J.B."/>
            <person name="Sun H."/>
            <person name="Kurtzman C.P."/>
            <person name="Blackwell M."/>
            <person name="Grigoriev I.V."/>
            <person name="Jeffries T.W."/>
        </authorList>
    </citation>
    <scope>NUCLEOTIDE SEQUENCE [LARGE SCALE GENOMIC DNA]</scope>
    <source>
        <strain evidence="6 7">NRRL YB-4993</strain>
    </source>
</reference>
<feature type="transmembrane region" description="Helical" evidence="5">
    <location>
        <begin position="49"/>
        <end position="73"/>
    </location>
</feature>
<protein>
    <recommendedName>
        <fullName evidence="8">PQ-loop-domain-containing protein</fullName>
    </recommendedName>
</protein>
<feature type="transmembrane region" description="Helical" evidence="5">
    <location>
        <begin position="79"/>
        <end position="97"/>
    </location>
</feature>
<dbReference type="GO" id="GO:0005769">
    <property type="term" value="C:early endosome"/>
    <property type="evidence" value="ECO:0007669"/>
    <property type="project" value="EnsemblFungi"/>
</dbReference>
<sequence>MFEQLLPSDYQLVFRHLPDIQLVTNTLISLAPLYTYGTACLSIHRKRSLTGFSLDICATMLMALVLRILYYFIAPYEPSLLRQSLVMVFIQCVLLKVSLNYRHASYDPQLLEETPGLALKLAGVPKVLASLFQYTDPEFYRRVAESVVQYLCICFAHAVCFFDVHYRRPLLFWQWAEHAHYWRFLQYFTLVFSVLTLVLRNSESFASVIGILGLFIEALLPLPQILMLQRLRTVENFKSILLVSWLGGDCMKLSYLFFGTDNVSVIFIVAGLFQMSLDLVILGQFVYFYRLDLANKAAAGLPMYDLAPSSSQHTG</sequence>
<evidence type="ECO:0000256" key="1">
    <source>
        <dbReference type="ARBA" id="ARBA00004141"/>
    </source>
</evidence>
<feature type="transmembrane region" description="Helical" evidence="5">
    <location>
        <begin position="205"/>
        <end position="228"/>
    </location>
</feature>
<accession>A0A1A0HD38</accession>
<dbReference type="GO" id="GO:0032588">
    <property type="term" value="C:trans-Golgi network membrane"/>
    <property type="evidence" value="ECO:0007669"/>
    <property type="project" value="EnsemblFungi"/>
</dbReference>
<evidence type="ECO:0000256" key="5">
    <source>
        <dbReference type="SAM" id="Phobius"/>
    </source>
</evidence>
<dbReference type="Gene3D" id="1.20.1280.290">
    <property type="match status" value="1"/>
</dbReference>
<dbReference type="GO" id="GO:0010008">
    <property type="term" value="C:endosome membrane"/>
    <property type="evidence" value="ECO:0007669"/>
    <property type="project" value="EnsemblFungi"/>
</dbReference>
<feature type="transmembrane region" description="Helical" evidence="5">
    <location>
        <begin position="181"/>
        <end position="199"/>
    </location>
</feature>
<dbReference type="InterPro" id="IPR052241">
    <property type="entry name" value="SLC66/Scramblase_ANY1"/>
</dbReference>
<dbReference type="STRING" id="869754.A0A1A0HD38"/>
<keyword evidence="7" id="KW-1185">Reference proteome</keyword>
<feature type="transmembrane region" description="Helical" evidence="5">
    <location>
        <begin position="264"/>
        <end position="289"/>
    </location>
</feature>
<evidence type="ECO:0000313" key="7">
    <source>
        <dbReference type="Proteomes" id="UP000092555"/>
    </source>
</evidence>
<dbReference type="GO" id="GO:0042147">
    <property type="term" value="P:retrograde transport, endosome to Golgi"/>
    <property type="evidence" value="ECO:0007669"/>
    <property type="project" value="EnsemblFungi"/>
</dbReference>
<evidence type="ECO:0000313" key="6">
    <source>
        <dbReference type="EMBL" id="OBA21926.1"/>
    </source>
</evidence>
<evidence type="ECO:0000256" key="2">
    <source>
        <dbReference type="ARBA" id="ARBA00022692"/>
    </source>
</evidence>
<dbReference type="RefSeq" id="XP_018712422.1">
    <property type="nucleotide sequence ID" value="XM_018857114.1"/>
</dbReference>
<dbReference type="GeneID" id="30030090"/>
<keyword evidence="2 5" id="KW-0812">Transmembrane</keyword>
<dbReference type="PANTHER" id="PTHR14856">
    <property type="entry name" value="PQ-LOOP REPEAT-CONTAINING PROTEIN 1-LIKE PROTEIN"/>
    <property type="match status" value="1"/>
</dbReference>
<dbReference type="PANTHER" id="PTHR14856:SF9">
    <property type="entry name" value="PQ-LOOP REPEAT-CONTAINING PROTEIN 1"/>
    <property type="match status" value="1"/>
</dbReference>
<dbReference type="GO" id="GO:0005829">
    <property type="term" value="C:cytosol"/>
    <property type="evidence" value="ECO:0007669"/>
    <property type="project" value="GOC"/>
</dbReference>
<keyword evidence="4 5" id="KW-0472">Membrane</keyword>
<feature type="transmembrane region" description="Helical" evidence="5">
    <location>
        <begin position="20"/>
        <end position="37"/>
    </location>
</feature>
<dbReference type="InterPro" id="IPR006603">
    <property type="entry name" value="PQ-loop_rpt"/>
</dbReference>
<dbReference type="Proteomes" id="UP000092555">
    <property type="component" value="Unassembled WGS sequence"/>
</dbReference>
<comment type="subcellular location">
    <subcellularLocation>
        <location evidence="1">Membrane</location>
        <topology evidence="1">Multi-pass membrane protein</topology>
    </subcellularLocation>
</comment>
<keyword evidence="3 5" id="KW-1133">Transmembrane helix</keyword>
<dbReference type="AlphaFoldDB" id="A0A1A0HD38"/>
<organism evidence="6 7">
    <name type="scientific">Metschnikowia bicuspidata var. bicuspidata NRRL YB-4993</name>
    <dbReference type="NCBI Taxonomy" id="869754"/>
    <lineage>
        <taxon>Eukaryota</taxon>
        <taxon>Fungi</taxon>
        <taxon>Dikarya</taxon>
        <taxon>Ascomycota</taxon>
        <taxon>Saccharomycotina</taxon>
        <taxon>Pichiomycetes</taxon>
        <taxon>Metschnikowiaceae</taxon>
        <taxon>Metschnikowia</taxon>
    </lineage>
</organism>
<evidence type="ECO:0000256" key="4">
    <source>
        <dbReference type="ARBA" id="ARBA00023136"/>
    </source>
</evidence>
<evidence type="ECO:0000256" key="3">
    <source>
        <dbReference type="ARBA" id="ARBA00022989"/>
    </source>
</evidence>
<proteinExistence type="predicted"/>
<feature type="transmembrane region" description="Helical" evidence="5">
    <location>
        <begin position="147"/>
        <end position="166"/>
    </location>
</feature>
<dbReference type="GO" id="GO:0017128">
    <property type="term" value="F:phospholipid scramblase activity"/>
    <property type="evidence" value="ECO:0007669"/>
    <property type="project" value="EnsemblFungi"/>
</dbReference>
<gene>
    <name evidence="6" type="ORF">METBIDRAFT_39208</name>
</gene>
<name>A0A1A0HD38_9ASCO</name>
<dbReference type="OrthoDB" id="292213at2759"/>
<comment type="caution">
    <text evidence="6">The sequence shown here is derived from an EMBL/GenBank/DDBJ whole genome shotgun (WGS) entry which is preliminary data.</text>
</comment>
<dbReference type="EMBL" id="LXTC01000002">
    <property type="protein sequence ID" value="OBA21926.1"/>
    <property type="molecule type" value="Genomic_DNA"/>
</dbReference>
<dbReference type="GO" id="GO:0036258">
    <property type="term" value="P:multivesicular body assembly"/>
    <property type="evidence" value="ECO:0007669"/>
    <property type="project" value="EnsemblFungi"/>
</dbReference>
<dbReference type="Pfam" id="PF04193">
    <property type="entry name" value="PQ-loop"/>
    <property type="match status" value="1"/>
</dbReference>
<evidence type="ECO:0008006" key="8">
    <source>
        <dbReference type="Google" id="ProtNLM"/>
    </source>
</evidence>